<dbReference type="AlphaFoldDB" id="A0A0G0JIP5"/>
<proteinExistence type="predicted"/>
<feature type="signal peptide" evidence="2">
    <location>
        <begin position="1"/>
        <end position="20"/>
    </location>
</feature>
<keyword evidence="2" id="KW-0732">Signal</keyword>
<evidence type="ECO:0000256" key="1">
    <source>
        <dbReference type="SAM" id="Phobius"/>
    </source>
</evidence>
<protein>
    <submittedName>
        <fullName evidence="3">Uncharacterized protein</fullName>
    </submittedName>
</protein>
<dbReference type="EMBL" id="LBTJ01000061">
    <property type="protein sequence ID" value="KKQ36629.1"/>
    <property type="molecule type" value="Genomic_DNA"/>
</dbReference>
<evidence type="ECO:0000313" key="3">
    <source>
        <dbReference type="EMBL" id="KKQ36629.1"/>
    </source>
</evidence>
<comment type="caution">
    <text evidence="3">The sequence shown here is derived from an EMBL/GenBank/DDBJ whole genome shotgun (WGS) entry which is preliminary data.</text>
</comment>
<accession>A0A0G0JIP5</accession>
<dbReference type="STRING" id="1618481.US54_C0061G0003"/>
<gene>
    <name evidence="3" type="ORF">US54_C0061G0003</name>
</gene>
<keyword evidence="1" id="KW-1133">Transmembrane helix</keyword>
<organism evidence="3 4">
    <name type="scientific">Candidatus Roizmanbacteria bacterium GW2011_GWA2_37_7</name>
    <dbReference type="NCBI Taxonomy" id="1618481"/>
    <lineage>
        <taxon>Bacteria</taxon>
        <taxon>Candidatus Roizmaniibacteriota</taxon>
    </lineage>
</organism>
<reference evidence="3 4" key="1">
    <citation type="journal article" date="2015" name="Nature">
        <title>rRNA introns, odd ribosomes, and small enigmatic genomes across a large radiation of phyla.</title>
        <authorList>
            <person name="Brown C.T."/>
            <person name="Hug L.A."/>
            <person name="Thomas B.C."/>
            <person name="Sharon I."/>
            <person name="Castelle C.J."/>
            <person name="Singh A."/>
            <person name="Wilkins M.J."/>
            <person name="Williams K.H."/>
            <person name="Banfield J.F."/>
        </authorList>
    </citation>
    <scope>NUCLEOTIDE SEQUENCE [LARGE SCALE GENOMIC DNA]</scope>
</reference>
<dbReference type="Proteomes" id="UP000034471">
    <property type="component" value="Unassembled WGS sequence"/>
</dbReference>
<name>A0A0G0JIP5_9BACT</name>
<keyword evidence="1" id="KW-0812">Transmembrane</keyword>
<feature type="chain" id="PRO_5002532931" evidence="2">
    <location>
        <begin position="21"/>
        <end position="322"/>
    </location>
</feature>
<evidence type="ECO:0000313" key="4">
    <source>
        <dbReference type="Proteomes" id="UP000034471"/>
    </source>
</evidence>
<feature type="transmembrane region" description="Helical" evidence="1">
    <location>
        <begin position="291"/>
        <end position="316"/>
    </location>
</feature>
<evidence type="ECO:0000256" key="2">
    <source>
        <dbReference type="SAM" id="SignalP"/>
    </source>
</evidence>
<keyword evidence="1" id="KW-0472">Membrane</keyword>
<sequence>MKYTLLLIVFTLFLVRPVYAAQFAFSQSPQAHEVIARPGATVILPFTLTNVGDPTVMELRVYTVLVKDSQGSYALIPHYSDNPNSPEFYLNDSTHLLSEPFFINTSEAIEYEVAIHIPEGIREGDYYFAVVGQSAQNKGFVDTSTMFFQGGVGSMVYLTVSSDGVLHQSGSITQFDVQSKHIFTWHNKKYHVFDSFKNIPFVLSIANAGSNLFKAAGTISIRPIFLGTDAQLLSTDPTYVMAETNKILRSSQSSNRNNTVIIQSPFAGIYTAQAAVTFGASSDVHIEEVSYIVFPFTYIAYGVGMVFLIATIVIFLRRINGG</sequence>